<dbReference type="EMBL" id="JBHUHV010000017">
    <property type="protein sequence ID" value="MFD2066078.1"/>
    <property type="molecule type" value="Genomic_DNA"/>
</dbReference>
<feature type="domain" description="LysM" evidence="1">
    <location>
        <begin position="49"/>
        <end position="92"/>
    </location>
</feature>
<protein>
    <submittedName>
        <fullName evidence="2">LysM peptidoglycan-binding domain-containing protein</fullName>
    </submittedName>
</protein>
<dbReference type="CDD" id="cd00118">
    <property type="entry name" value="LysM"/>
    <property type="match status" value="1"/>
</dbReference>
<accession>A0ABW4WTK2</accession>
<evidence type="ECO:0000259" key="1">
    <source>
        <dbReference type="PROSITE" id="PS51782"/>
    </source>
</evidence>
<comment type="caution">
    <text evidence="2">The sequence shown here is derived from an EMBL/GenBank/DDBJ whole genome shotgun (WGS) entry which is preliminary data.</text>
</comment>
<name>A0ABW4WTK2_9BACT</name>
<gene>
    <name evidence="2" type="ORF">ACFSKU_04235</name>
</gene>
<dbReference type="SMART" id="SM00257">
    <property type="entry name" value="LysM"/>
    <property type="match status" value="1"/>
</dbReference>
<dbReference type="Pfam" id="PF01476">
    <property type="entry name" value="LysM"/>
    <property type="match status" value="1"/>
</dbReference>
<dbReference type="RefSeq" id="WP_377469188.1">
    <property type="nucleotide sequence ID" value="NZ_JBHUHV010000017.1"/>
</dbReference>
<organism evidence="2 3">
    <name type="scientific">Pontibacter silvestris</name>
    <dbReference type="NCBI Taxonomy" id="2305183"/>
    <lineage>
        <taxon>Bacteria</taxon>
        <taxon>Pseudomonadati</taxon>
        <taxon>Bacteroidota</taxon>
        <taxon>Cytophagia</taxon>
        <taxon>Cytophagales</taxon>
        <taxon>Hymenobacteraceae</taxon>
        <taxon>Pontibacter</taxon>
    </lineage>
</organism>
<dbReference type="InterPro" id="IPR018392">
    <property type="entry name" value="LysM"/>
</dbReference>
<dbReference type="SUPFAM" id="SSF54106">
    <property type="entry name" value="LysM domain"/>
    <property type="match status" value="1"/>
</dbReference>
<feature type="non-terminal residue" evidence="2">
    <location>
        <position position="1"/>
    </location>
</feature>
<keyword evidence="3" id="KW-1185">Reference proteome</keyword>
<proteinExistence type="predicted"/>
<reference evidence="3" key="1">
    <citation type="journal article" date="2019" name="Int. J. Syst. Evol. Microbiol.">
        <title>The Global Catalogue of Microorganisms (GCM) 10K type strain sequencing project: providing services to taxonomists for standard genome sequencing and annotation.</title>
        <authorList>
            <consortium name="The Broad Institute Genomics Platform"/>
            <consortium name="The Broad Institute Genome Sequencing Center for Infectious Disease"/>
            <person name="Wu L."/>
            <person name="Ma J."/>
        </authorList>
    </citation>
    <scope>NUCLEOTIDE SEQUENCE [LARGE SCALE GENOMIC DNA]</scope>
    <source>
        <strain evidence="3">JCM 16545</strain>
    </source>
</reference>
<dbReference type="Proteomes" id="UP001597369">
    <property type="component" value="Unassembled WGS sequence"/>
</dbReference>
<sequence length="97" mass="10849">FLLMVFSAFLSTLCQPIAGRDTVSEGVLADSDRAEEQLDRGGFTVPAKQLHTVAPGDTLYQLSRKYHTSLQELRQWNNLRNNNIKIGHKLRVAVPKG</sequence>
<evidence type="ECO:0000313" key="3">
    <source>
        <dbReference type="Proteomes" id="UP001597369"/>
    </source>
</evidence>
<dbReference type="PROSITE" id="PS51782">
    <property type="entry name" value="LYSM"/>
    <property type="match status" value="1"/>
</dbReference>
<dbReference type="Gene3D" id="3.10.350.10">
    <property type="entry name" value="LysM domain"/>
    <property type="match status" value="1"/>
</dbReference>
<dbReference type="InterPro" id="IPR036779">
    <property type="entry name" value="LysM_dom_sf"/>
</dbReference>
<evidence type="ECO:0000313" key="2">
    <source>
        <dbReference type="EMBL" id="MFD2066078.1"/>
    </source>
</evidence>